<proteinExistence type="predicted"/>
<dbReference type="AlphaFoldDB" id="A0A4Y2L5R6"/>
<reference evidence="1 2" key="1">
    <citation type="journal article" date="2019" name="Sci. Rep.">
        <title>Orb-weaving spider Araneus ventricosus genome elucidates the spidroin gene catalogue.</title>
        <authorList>
            <person name="Kono N."/>
            <person name="Nakamura H."/>
            <person name="Ohtoshi R."/>
            <person name="Moran D.A.P."/>
            <person name="Shinohara A."/>
            <person name="Yoshida Y."/>
            <person name="Fujiwara M."/>
            <person name="Mori M."/>
            <person name="Tomita M."/>
            <person name="Arakawa K."/>
        </authorList>
    </citation>
    <scope>NUCLEOTIDE SEQUENCE [LARGE SCALE GENOMIC DNA]</scope>
</reference>
<accession>A0A4Y2L5R6</accession>
<protein>
    <submittedName>
        <fullName evidence="1">Uncharacterized protein</fullName>
    </submittedName>
</protein>
<organism evidence="1 2">
    <name type="scientific">Araneus ventricosus</name>
    <name type="common">Orbweaver spider</name>
    <name type="synonym">Epeira ventricosa</name>
    <dbReference type="NCBI Taxonomy" id="182803"/>
    <lineage>
        <taxon>Eukaryota</taxon>
        <taxon>Metazoa</taxon>
        <taxon>Ecdysozoa</taxon>
        <taxon>Arthropoda</taxon>
        <taxon>Chelicerata</taxon>
        <taxon>Arachnida</taxon>
        <taxon>Araneae</taxon>
        <taxon>Araneomorphae</taxon>
        <taxon>Entelegynae</taxon>
        <taxon>Araneoidea</taxon>
        <taxon>Araneidae</taxon>
        <taxon>Araneus</taxon>
    </lineage>
</organism>
<dbReference type="EMBL" id="BGPR01005391">
    <property type="protein sequence ID" value="GBN09759.1"/>
    <property type="molecule type" value="Genomic_DNA"/>
</dbReference>
<sequence length="142" mass="16360">MKWSASFRCLRGRGAQKKFLFFVFFCEILDSDIDEEEGRVSTQKAQREKKRAKEWCRKVDIGQDGINSSMCCYTPSSPFALFFTSVYSTAADFCFLGKGSSRSICQSRDIFGRDHFLRCKWHPNTLRDSVGVYKISFVVSEI</sequence>
<comment type="caution">
    <text evidence="1">The sequence shown here is derived from an EMBL/GenBank/DDBJ whole genome shotgun (WGS) entry which is preliminary data.</text>
</comment>
<dbReference type="Proteomes" id="UP000499080">
    <property type="component" value="Unassembled WGS sequence"/>
</dbReference>
<gene>
    <name evidence="1" type="ORF">AVEN_58659_1</name>
</gene>
<keyword evidence="2" id="KW-1185">Reference proteome</keyword>
<evidence type="ECO:0000313" key="2">
    <source>
        <dbReference type="Proteomes" id="UP000499080"/>
    </source>
</evidence>
<name>A0A4Y2L5R6_ARAVE</name>
<evidence type="ECO:0000313" key="1">
    <source>
        <dbReference type="EMBL" id="GBN09759.1"/>
    </source>
</evidence>